<sequence length="105" mass="12261">MTKFECSHNTYKMEADYSADPLWCSTCGFNLEMNDFPLSKQLKADLMEWMMEYGDILEQTDWGENIMDDTAILIKSHNKKGLRLHQKLKMELGDGYKVSYVYSSL</sequence>
<evidence type="ECO:0000313" key="1">
    <source>
        <dbReference type="EMBL" id="UOQ84708.1"/>
    </source>
</evidence>
<dbReference type="Proteomes" id="UP000831537">
    <property type="component" value="Chromosome"/>
</dbReference>
<name>A0ABY4GKI4_9BACI</name>
<dbReference type="RefSeq" id="WP_244742840.1">
    <property type="nucleotide sequence ID" value="NZ_CP095071.1"/>
</dbReference>
<dbReference type="EMBL" id="CP095071">
    <property type="protein sequence ID" value="UOQ84708.1"/>
    <property type="molecule type" value="Genomic_DNA"/>
</dbReference>
<accession>A0ABY4GKI4</accession>
<evidence type="ECO:0000313" key="2">
    <source>
        <dbReference type="Proteomes" id="UP000831537"/>
    </source>
</evidence>
<protein>
    <submittedName>
        <fullName evidence="1">Uncharacterized protein</fullName>
    </submittedName>
</protein>
<organism evidence="1 2">
    <name type="scientific">Gracilibacillus salinarum</name>
    <dbReference type="NCBI Taxonomy" id="2932255"/>
    <lineage>
        <taxon>Bacteria</taxon>
        <taxon>Bacillati</taxon>
        <taxon>Bacillota</taxon>
        <taxon>Bacilli</taxon>
        <taxon>Bacillales</taxon>
        <taxon>Bacillaceae</taxon>
        <taxon>Gracilibacillus</taxon>
    </lineage>
</organism>
<proteinExistence type="predicted"/>
<reference evidence="1 2" key="1">
    <citation type="submission" date="2022-04" db="EMBL/GenBank/DDBJ databases">
        <title>Gracilibacillus sp. isolated from saltern.</title>
        <authorList>
            <person name="Won M."/>
            <person name="Lee C.-M."/>
            <person name="Woen H.-Y."/>
            <person name="Kwon S.-W."/>
        </authorList>
    </citation>
    <scope>NUCLEOTIDE SEQUENCE [LARGE SCALE GENOMIC DNA]</scope>
    <source>
        <strain evidence="1 2">SSPM10-3</strain>
    </source>
</reference>
<gene>
    <name evidence="1" type="ORF">MUN87_18925</name>
</gene>
<keyword evidence="2" id="KW-1185">Reference proteome</keyword>